<dbReference type="Pfam" id="PF00722">
    <property type="entry name" value="Glyco_hydro_16"/>
    <property type="match status" value="1"/>
</dbReference>
<dbReference type="Proteomes" id="UP000324767">
    <property type="component" value="Unassembled WGS sequence"/>
</dbReference>
<gene>
    <name evidence="20" type="ORF">FRX48_00464</name>
</gene>
<dbReference type="SUPFAM" id="SSF49899">
    <property type="entry name" value="Concanavalin A-like lectins/glucanases"/>
    <property type="match status" value="1"/>
</dbReference>
<feature type="domain" description="GH16" evidence="19">
    <location>
        <begin position="61"/>
        <end position="275"/>
    </location>
</feature>
<dbReference type="InterPro" id="IPR013320">
    <property type="entry name" value="ConA-like_dom_sf"/>
</dbReference>
<evidence type="ECO:0000256" key="15">
    <source>
        <dbReference type="PIRNR" id="PIRNR037299"/>
    </source>
</evidence>
<dbReference type="Gene3D" id="2.60.120.200">
    <property type="match status" value="1"/>
</dbReference>
<evidence type="ECO:0000256" key="10">
    <source>
        <dbReference type="ARBA" id="ARBA00023288"/>
    </source>
</evidence>
<evidence type="ECO:0000256" key="7">
    <source>
        <dbReference type="ARBA" id="ARBA00022801"/>
    </source>
</evidence>
<evidence type="ECO:0000256" key="18">
    <source>
        <dbReference type="SAM" id="SignalP"/>
    </source>
</evidence>
<keyword evidence="10" id="KW-0449">Lipoprotein</keyword>
<keyword evidence="6 18" id="KW-0732">Signal</keyword>
<keyword evidence="9" id="KW-0325">Glycoprotein</keyword>
<feature type="region of interest" description="Disordered" evidence="17">
    <location>
        <begin position="376"/>
        <end position="437"/>
    </location>
</feature>
<protein>
    <recommendedName>
        <fullName evidence="15">Crh-like protein</fullName>
        <ecNumber evidence="15">3.2.-.-</ecNumber>
    </recommendedName>
</protein>
<comment type="subcellular location">
    <subcellularLocation>
        <location evidence="2">Membrane</location>
        <topology evidence="2">Lipid-anchor</topology>
        <topology evidence="2">GPI-anchor</topology>
    </subcellularLocation>
</comment>
<reference evidence="20 21" key="1">
    <citation type="submission" date="2019-09" db="EMBL/GenBank/DDBJ databases">
        <title>The hologenome of the rock-dwelling lichen Lasallia pustulata.</title>
        <authorList>
            <person name="Greshake Tzovaras B."/>
            <person name="Segers F."/>
            <person name="Bicker A."/>
            <person name="Dal Grande F."/>
            <person name="Otte J."/>
            <person name="Hankeln T."/>
            <person name="Schmitt I."/>
            <person name="Ebersberger I."/>
        </authorList>
    </citation>
    <scope>NUCLEOTIDE SEQUENCE [LARGE SCALE GENOMIC DNA]</scope>
    <source>
        <strain evidence="20">A1-1</strain>
    </source>
</reference>
<dbReference type="PROSITE" id="PS00026">
    <property type="entry name" value="CHIT_BIND_I_1"/>
    <property type="match status" value="1"/>
</dbReference>
<feature type="compositionally biased region" description="Low complexity" evidence="17">
    <location>
        <begin position="409"/>
        <end position="421"/>
    </location>
</feature>
<dbReference type="EC" id="3.2.-.-" evidence="15"/>
<dbReference type="GO" id="GO:0031505">
    <property type="term" value="P:fungal-type cell wall organization"/>
    <property type="evidence" value="ECO:0007669"/>
    <property type="project" value="TreeGrafter"/>
</dbReference>
<evidence type="ECO:0000256" key="14">
    <source>
        <dbReference type="ARBA" id="ARBA00093308"/>
    </source>
</evidence>
<dbReference type="PANTHER" id="PTHR10963">
    <property type="entry name" value="GLYCOSYL HYDROLASE-RELATED"/>
    <property type="match status" value="1"/>
</dbReference>
<accession>A0A5M8Q0S2</accession>
<dbReference type="GO" id="GO:0009277">
    <property type="term" value="C:fungal-type cell wall"/>
    <property type="evidence" value="ECO:0007669"/>
    <property type="project" value="TreeGrafter"/>
</dbReference>
<evidence type="ECO:0000256" key="9">
    <source>
        <dbReference type="ARBA" id="ARBA00023180"/>
    </source>
</evidence>
<dbReference type="GO" id="GO:0008061">
    <property type="term" value="F:chitin binding"/>
    <property type="evidence" value="ECO:0007669"/>
    <property type="project" value="InterPro"/>
</dbReference>
<feature type="chain" id="PRO_5024412254" description="Crh-like protein" evidence="18">
    <location>
        <begin position="20"/>
        <end position="460"/>
    </location>
</feature>
<sequence>MLPLATVGVAFLAASTALAANTVSCGLGNLCPTDLPCCSQYGQCGVGAYCLGGCDPRSSNSLQSCVPAPVCKSQDYKLTSLNDITANTEYLGDASKTNWVSSGQPLAYQNSVLMTMAQGTVGTLLASASYVWYGKVSATMQSSRGAGVVTAFILLSDVKDEIDFEFVGADLTAAQSNFYFQGITNYGNEENLTVSDTFQNSHTYEVDWQPDQLTWSIDGQAARTLKRSDTWNATDNRFHYPQSPARIQLSLWPAGLSSNGQGTVDWAGGLIDWNSADVKNNGYYYATITDVNVQCYDPPSGANVTGSKSYVYTSNAGTNNTVSLTNDNTILKSLLGTGTNMSADYSPSSSSASSASSATSGTASATSAAATSELATVPGLSGAGPGTDGQRGTDSSGSGSGSSSGGSGSSVSSASGSASTSFVQGPSTVKTGGGASQGTERVLQGSLFAVLVAVVGMLVM</sequence>
<dbReference type="CDD" id="cd02183">
    <property type="entry name" value="GH16_fungal_CRH1_transglycosylase"/>
    <property type="match status" value="1"/>
</dbReference>
<keyword evidence="12" id="KW-0961">Cell wall biogenesis/degradation</keyword>
<comment type="catalytic activity">
    <reaction evidence="1">
        <text>Random endo-hydrolysis of N-acetyl-beta-D-glucosaminide (1-&gt;4)-beta-linkages in chitin and chitodextrins.</text>
        <dbReference type="EC" id="3.2.1.14"/>
    </reaction>
</comment>
<dbReference type="PIRSF" id="PIRSF037299">
    <property type="entry name" value="Glycosidase_CRH1_prd"/>
    <property type="match status" value="1"/>
</dbReference>
<dbReference type="PROSITE" id="PS51762">
    <property type="entry name" value="GH16_2"/>
    <property type="match status" value="1"/>
</dbReference>
<organism evidence="20 21">
    <name type="scientific">Lasallia pustulata</name>
    <dbReference type="NCBI Taxonomy" id="136370"/>
    <lineage>
        <taxon>Eukaryota</taxon>
        <taxon>Fungi</taxon>
        <taxon>Dikarya</taxon>
        <taxon>Ascomycota</taxon>
        <taxon>Pezizomycotina</taxon>
        <taxon>Lecanoromycetes</taxon>
        <taxon>OSLEUM clade</taxon>
        <taxon>Umbilicariomycetidae</taxon>
        <taxon>Umbilicariales</taxon>
        <taxon>Umbilicariaceae</taxon>
        <taxon>Lasallia</taxon>
    </lineage>
</organism>
<dbReference type="GO" id="GO:0098552">
    <property type="term" value="C:side of membrane"/>
    <property type="evidence" value="ECO:0007669"/>
    <property type="project" value="UniProtKB-KW"/>
</dbReference>
<evidence type="ECO:0000259" key="19">
    <source>
        <dbReference type="PROSITE" id="PS51762"/>
    </source>
</evidence>
<dbReference type="GO" id="GO:0005975">
    <property type="term" value="P:carbohydrate metabolic process"/>
    <property type="evidence" value="ECO:0007669"/>
    <property type="project" value="InterPro"/>
</dbReference>
<keyword evidence="7 15" id="KW-0378">Hydrolase</keyword>
<evidence type="ECO:0000256" key="6">
    <source>
        <dbReference type="ARBA" id="ARBA00022729"/>
    </source>
</evidence>
<keyword evidence="5" id="KW-0808">Transferase</keyword>
<dbReference type="PANTHER" id="PTHR10963:SF22">
    <property type="entry name" value="GLYCOSIDASE CRH2-RELATED"/>
    <property type="match status" value="1"/>
</dbReference>
<keyword evidence="3" id="KW-0336">GPI-anchor</keyword>
<evidence type="ECO:0000256" key="2">
    <source>
        <dbReference type="ARBA" id="ARBA00004589"/>
    </source>
</evidence>
<evidence type="ECO:0000256" key="17">
    <source>
        <dbReference type="SAM" id="MobiDB-lite"/>
    </source>
</evidence>
<evidence type="ECO:0000256" key="1">
    <source>
        <dbReference type="ARBA" id="ARBA00000822"/>
    </source>
</evidence>
<dbReference type="AlphaFoldDB" id="A0A5M8Q0S2"/>
<evidence type="ECO:0000256" key="13">
    <source>
        <dbReference type="ARBA" id="ARBA00038074"/>
    </source>
</evidence>
<proteinExistence type="inferred from homology"/>
<name>A0A5M8Q0S2_9LECA</name>
<evidence type="ECO:0000313" key="21">
    <source>
        <dbReference type="Proteomes" id="UP000324767"/>
    </source>
</evidence>
<dbReference type="OrthoDB" id="4781at2759"/>
<dbReference type="InterPro" id="IPR018371">
    <property type="entry name" value="Chitin-binding_1_CS"/>
</dbReference>
<comment type="caution">
    <text evidence="20">The sequence shown here is derived from an EMBL/GenBank/DDBJ whole genome shotgun (WGS) entry which is preliminary data.</text>
</comment>
<feature type="active site" description="Proton donor" evidence="16">
    <location>
        <position position="165"/>
    </location>
</feature>
<evidence type="ECO:0000256" key="5">
    <source>
        <dbReference type="ARBA" id="ARBA00022679"/>
    </source>
</evidence>
<dbReference type="GO" id="GO:0008843">
    <property type="term" value="F:endochitinase activity"/>
    <property type="evidence" value="ECO:0007669"/>
    <property type="project" value="UniProtKB-EC"/>
</dbReference>
<comment type="function">
    <text evidence="14">Dual chitinase/transglycosylase that plays a role in cell wall architecture. Chitinase and transglycosylase activities are coupled. Required for the polysaccharide cross-linking at the septa and the cell wall. More specifically, transfers chitin to 1,6-beta-glucan in the cell wall.</text>
</comment>
<feature type="active site" description="Nucleophile" evidence="16">
    <location>
        <position position="161"/>
    </location>
</feature>
<evidence type="ECO:0000256" key="12">
    <source>
        <dbReference type="ARBA" id="ARBA00023316"/>
    </source>
</evidence>
<dbReference type="GO" id="GO:0016757">
    <property type="term" value="F:glycosyltransferase activity"/>
    <property type="evidence" value="ECO:0007669"/>
    <property type="project" value="UniProtKB-KW"/>
</dbReference>
<dbReference type="InterPro" id="IPR000757">
    <property type="entry name" value="Beta-glucanase-like"/>
</dbReference>
<evidence type="ECO:0000313" key="20">
    <source>
        <dbReference type="EMBL" id="KAA6415746.1"/>
    </source>
</evidence>
<dbReference type="FunFam" id="2.60.120.200:FF:000159">
    <property type="entry name" value="Glycosidase"/>
    <property type="match status" value="1"/>
</dbReference>
<feature type="signal peptide" evidence="18">
    <location>
        <begin position="1"/>
        <end position="19"/>
    </location>
</feature>
<evidence type="ECO:0000256" key="4">
    <source>
        <dbReference type="ARBA" id="ARBA00022676"/>
    </source>
</evidence>
<feature type="compositionally biased region" description="Gly residues" evidence="17">
    <location>
        <begin position="398"/>
        <end position="408"/>
    </location>
</feature>
<comment type="similarity">
    <text evidence="13">Belongs to the glycosyl hydrolase 16 family. CRH1 subfamily.</text>
</comment>
<evidence type="ECO:0000256" key="11">
    <source>
        <dbReference type="ARBA" id="ARBA00023295"/>
    </source>
</evidence>
<dbReference type="InterPro" id="IPR017168">
    <property type="entry name" value="CHR-like"/>
</dbReference>
<keyword evidence="8 15" id="KW-0472">Membrane</keyword>
<evidence type="ECO:0000256" key="16">
    <source>
        <dbReference type="PIRSR" id="PIRSR037299-1"/>
    </source>
</evidence>
<evidence type="ECO:0000256" key="8">
    <source>
        <dbReference type="ARBA" id="ARBA00023136"/>
    </source>
</evidence>
<dbReference type="InterPro" id="IPR050546">
    <property type="entry name" value="Glycosyl_Hydrlase_16"/>
</dbReference>
<evidence type="ECO:0000256" key="3">
    <source>
        <dbReference type="ARBA" id="ARBA00022622"/>
    </source>
</evidence>
<dbReference type="EMBL" id="VXIT01000001">
    <property type="protein sequence ID" value="KAA6415746.1"/>
    <property type="molecule type" value="Genomic_DNA"/>
</dbReference>
<keyword evidence="4" id="KW-0328">Glycosyltransferase</keyword>
<keyword evidence="11" id="KW-0326">Glycosidase</keyword>